<dbReference type="Gene3D" id="2.170.270.10">
    <property type="entry name" value="SET domain"/>
    <property type="match status" value="2"/>
</dbReference>
<dbReference type="Proteomes" id="UP001642502">
    <property type="component" value="Unassembled WGS sequence"/>
</dbReference>
<evidence type="ECO:0000313" key="2">
    <source>
        <dbReference type="EMBL" id="CAK7266020.1"/>
    </source>
</evidence>
<sequence>MAGHAAASQLAILLEERQNLTFALQMQPYDIILYLRRAVVYTNMGYPDLAIGDAVRAGRLCGELCDYDFVHSRSTYDTLRGYAAGIAAGGQPLGESEILCGMTREQFLAVVHARIESGNIRFRMDEEIRGDPLLPICSEMVFNAERRICQIMAFNLFLCGSLGSAYNECEDGLREDPGNRELLQIKALVETAGRQRLRQSGGLDSEFDPACLPDRGFVRREVYPWNTHEPDRCSPASVASLNEQLAKVAPKCEVRAVQGSRGSAAVSSNCWQLGIFAKEPIAAGEVVLCEYSLLTTSSSHAVATCEACGSDISRTNYVVDKKISSMNSSVSCNLCCALYCSKECDERAQDAYHSPDCNQVDIASHFARDWGPRDASNELYLLLVSRILAMADRQQLHPLELQEVKFLWGDFVAASTNAQNAISSFNLTPYSPEVIAMAAAGGFPPAAWSLPFDLKDHIIRPLLIMDLFGLDVSVDLAKLDVWVINTLFAKLRGTASVRESRRDSPPDVAAVHPLWSLANHDCDPNVTWEWGKCMVLRAKEERVQLADDKAAGTTRPGGIAAGQEILSHYCDVNFPVQLRREWMRGSLGGTCMCQRCQTEAAAEQGNQKPLDTSLAFHAENRLVTTSGMHI</sequence>
<evidence type="ECO:0000259" key="1">
    <source>
        <dbReference type="PROSITE" id="PS50280"/>
    </source>
</evidence>
<dbReference type="InterPro" id="IPR011990">
    <property type="entry name" value="TPR-like_helical_dom_sf"/>
</dbReference>
<organism evidence="2 3">
    <name type="scientific">Sporothrix epigloea</name>
    <dbReference type="NCBI Taxonomy" id="1892477"/>
    <lineage>
        <taxon>Eukaryota</taxon>
        <taxon>Fungi</taxon>
        <taxon>Dikarya</taxon>
        <taxon>Ascomycota</taxon>
        <taxon>Pezizomycotina</taxon>
        <taxon>Sordariomycetes</taxon>
        <taxon>Sordariomycetidae</taxon>
        <taxon>Ophiostomatales</taxon>
        <taxon>Ophiostomataceae</taxon>
        <taxon>Sporothrix</taxon>
    </lineage>
</organism>
<protein>
    <recommendedName>
        <fullName evidence="1">SET domain-containing protein</fullName>
    </recommendedName>
</protein>
<dbReference type="Pfam" id="PF00856">
    <property type="entry name" value="SET"/>
    <property type="match status" value="1"/>
</dbReference>
<dbReference type="SUPFAM" id="SSF48452">
    <property type="entry name" value="TPR-like"/>
    <property type="match status" value="1"/>
</dbReference>
<feature type="domain" description="SET" evidence="1">
    <location>
        <begin position="250"/>
        <end position="570"/>
    </location>
</feature>
<dbReference type="InterPro" id="IPR050869">
    <property type="entry name" value="H3K4_H4K5_MeTrfase"/>
</dbReference>
<dbReference type="PROSITE" id="PS50280">
    <property type="entry name" value="SET"/>
    <property type="match status" value="1"/>
</dbReference>
<dbReference type="InterPro" id="IPR046341">
    <property type="entry name" value="SET_dom_sf"/>
</dbReference>
<dbReference type="EMBL" id="CAWUON010000015">
    <property type="protein sequence ID" value="CAK7266020.1"/>
    <property type="molecule type" value="Genomic_DNA"/>
</dbReference>
<proteinExistence type="predicted"/>
<dbReference type="Gene3D" id="6.10.140.2220">
    <property type="match status" value="1"/>
</dbReference>
<accession>A0ABP0DFT5</accession>
<comment type="caution">
    <text evidence="2">The sequence shown here is derived from an EMBL/GenBank/DDBJ whole genome shotgun (WGS) entry which is preliminary data.</text>
</comment>
<reference evidence="2 3" key="1">
    <citation type="submission" date="2024-01" db="EMBL/GenBank/DDBJ databases">
        <authorList>
            <person name="Allen C."/>
            <person name="Tagirdzhanova G."/>
        </authorList>
    </citation>
    <scope>NUCLEOTIDE SEQUENCE [LARGE SCALE GENOMIC DNA]</scope>
    <source>
        <strain evidence="2 3">CBS 119000</strain>
    </source>
</reference>
<dbReference type="Gene3D" id="1.10.220.160">
    <property type="match status" value="1"/>
</dbReference>
<name>A0ABP0DFT5_9PEZI</name>
<keyword evidence="3" id="KW-1185">Reference proteome</keyword>
<gene>
    <name evidence="2" type="ORF">SEPCBS119000_001810</name>
</gene>
<dbReference type="PANTHER" id="PTHR12197">
    <property type="entry name" value="HISTONE-LYSINE N-METHYLTRANSFERASE SMYD"/>
    <property type="match status" value="1"/>
</dbReference>
<dbReference type="SUPFAM" id="SSF82199">
    <property type="entry name" value="SET domain"/>
    <property type="match status" value="1"/>
</dbReference>
<dbReference type="InterPro" id="IPR001214">
    <property type="entry name" value="SET_dom"/>
</dbReference>
<evidence type="ECO:0000313" key="3">
    <source>
        <dbReference type="Proteomes" id="UP001642502"/>
    </source>
</evidence>
<dbReference type="PANTHER" id="PTHR12197:SF273">
    <property type="entry name" value="MYND-TYPE ZINC FINGER PROTEIN SAMB"/>
    <property type="match status" value="1"/>
</dbReference>